<evidence type="ECO:0000313" key="2">
    <source>
        <dbReference type="Proteomes" id="UP001230649"/>
    </source>
</evidence>
<sequence length="662" mass="72564">MAKTPTPQEKDKSSKRTKGKGKATKEPAEAAKTDSASTEKQGGFSLFKSAASKDAELDDLFSKSATFAVPPPKPVDPVKEISAPAVSEPAPTASPSKRKREDEEPVTAEVSSRKGKKGKKGKKDADAPVEAPAAQAVEETSEVPAVAEDVDMDQSIDAEIDESNILDSADEDNEFVHESKKSTSGEKDKGKKQKKQKFVPEEESKTDRDRRTIFIGNLPVETAKSKPLQRKLFAHIRTFVPEASIESIRFRSIAFATPTSHIAEDAEDADSEEATRRAQREKERAAQWRAEQEQEDAAGMGRGAAKRGGQMPLQVDEETLKSQGRVFFQPGEKRKVAFIKREFHEQATSINAYLVFGHPAPDRSKNVRPIQNPYEAAEQAIRLGNHSTFEGRILRLDASRPVLSTLTAEASKEGKSELPIRRAAWLGGKDPKMSLFVGNMDYNTDQQDIWIFFEKLVEAEKGAPKDGKQWVVDVRIIRDKDTQMGKGFGYVAFSDEECVDEVLAMPAEKLKYAKRTLRVQRCKNLPPALGGKEAKKQAAAAASGSRTRDGKPSRPTPAPKAKPAPLPVIPKGDPTLGAKIANLSKDERKVAKSSDPERLARRMAKKQVVKAKAKAGDAVAGSREKVKLDMKSGGRKDGGKLKAKKSRVRSEHALKKMKGKRD</sequence>
<evidence type="ECO:0000313" key="1">
    <source>
        <dbReference type="EMBL" id="KAJ9108312.1"/>
    </source>
</evidence>
<name>A0ACC2WB72_9TREE</name>
<gene>
    <name evidence="1" type="ORF">QFC20_003473</name>
</gene>
<organism evidence="1 2">
    <name type="scientific">Naganishia adeliensis</name>
    <dbReference type="NCBI Taxonomy" id="92952"/>
    <lineage>
        <taxon>Eukaryota</taxon>
        <taxon>Fungi</taxon>
        <taxon>Dikarya</taxon>
        <taxon>Basidiomycota</taxon>
        <taxon>Agaricomycotina</taxon>
        <taxon>Tremellomycetes</taxon>
        <taxon>Filobasidiales</taxon>
        <taxon>Filobasidiaceae</taxon>
        <taxon>Naganishia</taxon>
    </lineage>
</organism>
<accession>A0ACC2WB72</accession>
<proteinExistence type="predicted"/>
<comment type="caution">
    <text evidence="1">The sequence shown here is derived from an EMBL/GenBank/DDBJ whole genome shotgun (WGS) entry which is preliminary data.</text>
</comment>
<dbReference type="Proteomes" id="UP001230649">
    <property type="component" value="Unassembled WGS sequence"/>
</dbReference>
<reference evidence="1" key="1">
    <citation type="submission" date="2023-04" db="EMBL/GenBank/DDBJ databases">
        <title>Draft Genome sequencing of Naganishia species isolated from polar environments using Oxford Nanopore Technology.</title>
        <authorList>
            <person name="Leo P."/>
            <person name="Venkateswaran K."/>
        </authorList>
    </citation>
    <scope>NUCLEOTIDE SEQUENCE</scope>
    <source>
        <strain evidence="1">MNA-CCFEE 5262</strain>
    </source>
</reference>
<keyword evidence="2" id="KW-1185">Reference proteome</keyword>
<protein>
    <submittedName>
        <fullName evidence="1">Uncharacterized protein</fullName>
    </submittedName>
</protein>
<dbReference type="EMBL" id="JASBWS010000032">
    <property type="protein sequence ID" value="KAJ9108312.1"/>
    <property type="molecule type" value="Genomic_DNA"/>
</dbReference>